<dbReference type="InterPro" id="IPR052155">
    <property type="entry name" value="Biofilm_reg_signaling"/>
</dbReference>
<feature type="transmembrane region" description="Helical" evidence="7">
    <location>
        <begin position="220"/>
        <end position="240"/>
    </location>
</feature>
<evidence type="ECO:0000259" key="8">
    <source>
        <dbReference type="PROSITE" id="PS50112"/>
    </source>
</evidence>
<feature type="transmembrane region" description="Helical" evidence="7">
    <location>
        <begin position="86"/>
        <end position="112"/>
    </location>
</feature>
<feature type="transmembrane region" description="Helical" evidence="7">
    <location>
        <begin position="133"/>
        <end position="153"/>
    </location>
</feature>
<dbReference type="STRING" id="29539.SAMN02745716_1366"/>
<dbReference type="InterPro" id="IPR035965">
    <property type="entry name" value="PAS-like_dom_sf"/>
</dbReference>
<dbReference type="InterPro" id="IPR043128">
    <property type="entry name" value="Rev_trsase/Diguanyl_cyclase"/>
</dbReference>
<dbReference type="InterPro" id="IPR013767">
    <property type="entry name" value="PAS_fold"/>
</dbReference>
<name>A0A1H6FSP9_THEAL</name>
<protein>
    <submittedName>
        <fullName evidence="11">PAS domain S-box-containing protein/diguanylate cyclase (GGDEF) domain-containing protein</fullName>
    </submittedName>
</protein>
<feature type="domain" description="PAS" evidence="8">
    <location>
        <begin position="836"/>
        <end position="860"/>
    </location>
</feature>
<dbReference type="NCBIfam" id="TIGR00254">
    <property type="entry name" value="GGDEF"/>
    <property type="match status" value="1"/>
</dbReference>
<dbReference type="Pfam" id="PF05231">
    <property type="entry name" value="MASE1"/>
    <property type="match status" value="1"/>
</dbReference>
<dbReference type="PROSITE" id="PS50887">
    <property type="entry name" value="GGDEF"/>
    <property type="match status" value="1"/>
</dbReference>
<feature type="transmembrane region" description="Helical" evidence="7">
    <location>
        <begin position="165"/>
        <end position="189"/>
    </location>
</feature>
<evidence type="ECO:0000256" key="3">
    <source>
        <dbReference type="ARBA" id="ARBA00022692"/>
    </source>
</evidence>
<dbReference type="PANTHER" id="PTHR44757">
    <property type="entry name" value="DIGUANYLATE CYCLASE DGCP"/>
    <property type="match status" value="1"/>
</dbReference>
<dbReference type="Pfam" id="PF13426">
    <property type="entry name" value="PAS_9"/>
    <property type="match status" value="1"/>
</dbReference>
<feature type="transmembrane region" description="Helical" evidence="7">
    <location>
        <begin position="308"/>
        <end position="328"/>
    </location>
</feature>
<dbReference type="PROSITE" id="PS50883">
    <property type="entry name" value="EAL"/>
    <property type="match status" value="1"/>
</dbReference>
<dbReference type="InterPro" id="IPR007895">
    <property type="entry name" value="MASE1"/>
</dbReference>
<dbReference type="GO" id="GO:0005886">
    <property type="term" value="C:plasma membrane"/>
    <property type="evidence" value="ECO:0007669"/>
    <property type="project" value="UniProtKB-SubCell"/>
</dbReference>
<dbReference type="Gene3D" id="1.10.287.1490">
    <property type="match status" value="1"/>
</dbReference>
<feature type="transmembrane region" description="Helical" evidence="7">
    <location>
        <begin position="260"/>
        <end position="287"/>
    </location>
</feature>
<dbReference type="InterPro" id="IPR000160">
    <property type="entry name" value="GGDEF_dom"/>
</dbReference>
<dbReference type="Gene3D" id="1.20.5.400">
    <property type="match status" value="1"/>
</dbReference>
<dbReference type="Proteomes" id="UP000222056">
    <property type="component" value="Unassembled WGS sequence"/>
</dbReference>
<dbReference type="SUPFAM" id="SSF55785">
    <property type="entry name" value="PYP-like sensor domain (PAS domain)"/>
    <property type="match status" value="3"/>
</dbReference>
<dbReference type="InterPro" id="IPR013656">
    <property type="entry name" value="PAS_4"/>
</dbReference>
<dbReference type="SMART" id="SM00052">
    <property type="entry name" value="EAL"/>
    <property type="match status" value="1"/>
</dbReference>
<dbReference type="GO" id="GO:0006355">
    <property type="term" value="P:regulation of DNA-templated transcription"/>
    <property type="evidence" value="ECO:0007669"/>
    <property type="project" value="InterPro"/>
</dbReference>
<feature type="domain" description="EAL" evidence="9">
    <location>
        <begin position="1238"/>
        <end position="1499"/>
    </location>
</feature>
<dbReference type="SUPFAM" id="SSF141868">
    <property type="entry name" value="EAL domain-like"/>
    <property type="match status" value="1"/>
</dbReference>
<dbReference type="SUPFAM" id="SSF55073">
    <property type="entry name" value="Nucleotide cyclase"/>
    <property type="match status" value="1"/>
</dbReference>
<evidence type="ECO:0000256" key="5">
    <source>
        <dbReference type="ARBA" id="ARBA00023136"/>
    </source>
</evidence>
<dbReference type="Pfam" id="PF00989">
    <property type="entry name" value="PAS"/>
    <property type="match status" value="1"/>
</dbReference>
<proteinExistence type="predicted"/>
<sequence>MVANADTVDVTARTAPAVRTLLAAAAHAAVYLAAARLGQALVEPSGGTATLWPATGIAAGALYALPARSWPPALGGLLVGAVGANLLAGTAPALALAFGLPGAAAPVAVALLGRRLAGSPRALQPSFAPLAQLSVATAAGCGLAAIAGAFAAARAYGSDPLDAWLSWWSADVVGVASLGPLAASTVALWPRAQARPAAAQLAALRTALRAALADPANRRALGVLAALSGATVASGLLVFAAEPTTLSFRNALPASLPLLFTLALAWRFGALAFAACAAAGSVLAALLTASGQGPFANPAAPPEAGVRGLQVFLAAGLVAAAASSIAAARERLLRQALGERGGRLRALLAHSHEACIALDEQGRICDWNPAATRLFGHPRERALGRTLGDLFGTLALPGTGDDGANAQTELRTELPGAHGARLPVAIRVAPGSGRVACQLLISDLRPLRALEHELARVRTIVEQLRTRLIEALREREALARERSELAAAHQQLRGEHDQLHREHNQLRGAHQRLRGEYEELESEHQQLRAERDQLAGQRSALADERDRLLTQLAAARHAHERARGELEQTRAEAAELSARRQELAERLAAALDDRDRVARRAEELAARISELEGSLATSDAERARLRTRLDELERERQVAAQRIDRLERLGEERAAQLADAARRLRTLAAEREAVGAQLARAEGECERLRAELERTRAQLAADRERLERAVAAAERSLLDHRARLERAESEAERHAKEIERLRARLAALQRELGEERSRRLASESRLAETDRALQNTQSQLAEATARAETLAREAAAHAERAAHAEAELARAERIRRRWHTSFERTRRPAALVEPGSGRIAEVNKAFAELHGRRAEELVGRPFASLATPRHAALLPALDREVRKTGYVRWEVEHRRADGSTVPVAGEGIAVRDGSGEELYRVVWLDDLSALRQRESGERAARARFDAAFEHAPLGIALVAADGQILRANTAFATALGYPADQLAGSSLAAVTASDDAEQLREALARAASGSAERWTQRLVDAAGRELEAEVVAAPLADGRAQRLIVWVQDASERRRFEGQLQHLTDHDGLTGLFNAKRFREELERELAAAARYGSGAAVLAIDIDGFRYLNGALGHEAADELLARIADALRRRLRATDIAARTGSDEFAVLLPRCDLAQAQTVARGLLEALESLGAAELAGRPLRLTASIGAAAFAGAPPLADELLVAAESALWEAKERGGNTVCTTAAAGDGSAVARRLAWGERLRRAIDNGRLELLVQPLEPLAPQLAPRAELVVRMLGDEGELVPPAAFMPAAERFGLAAEIDRWAVRKALEMLAEARRTASASQPAPTFELELSPQSLADGEFASFVERALRDAGTDGRGLALLWPESAAIASADRARLVARRLRDLGIETGLSGFGAGFGSFRALEHLPFDYLKIDPDLVAGLARSRTRHLVVRAIADLARSLGRRSAATGADDEAIVMLRAWGVDYAQRLGATPRRFGAPASTPASERQLTEDRLDGALRATGSDLGARPSELL</sequence>
<accession>A0A1H6FSP9</accession>
<dbReference type="CDD" id="cd01948">
    <property type="entry name" value="EAL"/>
    <property type="match status" value="1"/>
</dbReference>
<evidence type="ECO:0000313" key="12">
    <source>
        <dbReference type="Proteomes" id="UP000222056"/>
    </source>
</evidence>
<dbReference type="Gene3D" id="3.30.70.270">
    <property type="match status" value="1"/>
</dbReference>
<feature type="domain" description="PAS" evidence="8">
    <location>
        <begin position="340"/>
        <end position="391"/>
    </location>
</feature>
<keyword evidence="5 7" id="KW-0472">Membrane</keyword>
<dbReference type="EMBL" id="FNWJ01000002">
    <property type="protein sequence ID" value="SEH13869.1"/>
    <property type="molecule type" value="Genomic_DNA"/>
</dbReference>
<dbReference type="PANTHER" id="PTHR44757:SF2">
    <property type="entry name" value="BIOFILM ARCHITECTURE MAINTENANCE PROTEIN MBAA"/>
    <property type="match status" value="1"/>
</dbReference>
<organism evidence="11 12">
    <name type="scientific">Thermoleophilum album</name>
    <dbReference type="NCBI Taxonomy" id="29539"/>
    <lineage>
        <taxon>Bacteria</taxon>
        <taxon>Bacillati</taxon>
        <taxon>Actinomycetota</taxon>
        <taxon>Thermoleophilia</taxon>
        <taxon>Thermoleophilales</taxon>
        <taxon>Thermoleophilaceae</taxon>
        <taxon>Thermoleophilum</taxon>
    </lineage>
</organism>
<evidence type="ECO:0000256" key="6">
    <source>
        <dbReference type="SAM" id="MobiDB-lite"/>
    </source>
</evidence>
<feature type="transmembrane region" description="Helical" evidence="7">
    <location>
        <begin position="49"/>
        <end position="66"/>
    </location>
</feature>
<dbReference type="OrthoDB" id="3304401at2"/>
<keyword evidence="2" id="KW-1003">Cell membrane</keyword>
<evidence type="ECO:0000256" key="7">
    <source>
        <dbReference type="SAM" id="Phobius"/>
    </source>
</evidence>
<dbReference type="CDD" id="cd01949">
    <property type="entry name" value="GGDEF"/>
    <property type="match status" value="1"/>
</dbReference>
<feature type="domain" description="PAS" evidence="8">
    <location>
        <begin position="940"/>
        <end position="1010"/>
    </location>
</feature>
<keyword evidence="4 7" id="KW-1133">Transmembrane helix</keyword>
<dbReference type="InterPro" id="IPR000014">
    <property type="entry name" value="PAS"/>
</dbReference>
<dbReference type="NCBIfam" id="TIGR00229">
    <property type="entry name" value="sensory_box"/>
    <property type="match status" value="3"/>
</dbReference>
<reference evidence="12" key="1">
    <citation type="submission" date="2016-10" db="EMBL/GenBank/DDBJ databases">
        <authorList>
            <person name="Varghese N."/>
            <person name="Submissions S."/>
        </authorList>
    </citation>
    <scope>NUCLEOTIDE SEQUENCE [LARGE SCALE GENOMIC DNA]</scope>
    <source>
        <strain evidence="12">ATCC 35263</strain>
    </source>
</reference>
<dbReference type="SMART" id="SM00091">
    <property type="entry name" value="PAS"/>
    <property type="match status" value="3"/>
</dbReference>
<dbReference type="InterPro" id="IPR001633">
    <property type="entry name" value="EAL_dom"/>
</dbReference>
<evidence type="ECO:0000313" key="11">
    <source>
        <dbReference type="EMBL" id="SEH13869.1"/>
    </source>
</evidence>
<dbReference type="InterPro" id="IPR035919">
    <property type="entry name" value="EAL_sf"/>
</dbReference>
<evidence type="ECO:0000259" key="9">
    <source>
        <dbReference type="PROSITE" id="PS50883"/>
    </source>
</evidence>
<dbReference type="SUPFAM" id="SSF57997">
    <property type="entry name" value="Tropomyosin"/>
    <property type="match status" value="1"/>
</dbReference>
<dbReference type="Gene3D" id="3.20.20.450">
    <property type="entry name" value="EAL domain"/>
    <property type="match status" value="1"/>
</dbReference>
<dbReference type="Gene3D" id="3.30.450.20">
    <property type="entry name" value="PAS domain"/>
    <property type="match status" value="3"/>
</dbReference>
<keyword evidence="3 7" id="KW-0812">Transmembrane</keyword>
<feature type="transmembrane region" description="Helical" evidence="7">
    <location>
        <begin position="20"/>
        <end position="37"/>
    </location>
</feature>
<dbReference type="PROSITE" id="PS50112">
    <property type="entry name" value="PAS"/>
    <property type="match status" value="3"/>
</dbReference>
<dbReference type="Pfam" id="PF00990">
    <property type="entry name" value="GGDEF"/>
    <property type="match status" value="1"/>
</dbReference>
<evidence type="ECO:0000256" key="1">
    <source>
        <dbReference type="ARBA" id="ARBA00004651"/>
    </source>
</evidence>
<evidence type="ECO:0000259" key="10">
    <source>
        <dbReference type="PROSITE" id="PS50887"/>
    </source>
</evidence>
<dbReference type="SMART" id="SM00267">
    <property type="entry name" value="GGDEF"/>
    <property type="match status" value="1"/>
</dbReference>
<evidence type="ECO:0000256" key="2">
    <source>
        <dbReference type="ARBA" id="ARBA00022475"/>
    </source>
</evidence>
<dbReference type="CDD" id="cd00130">
    <property type="entry name" value="PAS"/>
    <property type="match status" value="3"/>
</dbReference>
<keyword evidence="12" id="KW-1185">Reference proteome</keyword>
<feature type="domain" description="GGDEF" evidence="10">
    <location>
        <begin position="1094"/>
        <end position="1228"/>
    </location>
</feature>
<comment type="subcellular location">
    <subcellularLocation>
        <location evidence="1">Cell membrane</location>
        <topology evidence="1">Multi-pass membrane protein</topology>
    </subcellularLocation>
</comment>
<dbReference type="InterPro" id="IPR029787">
    <property type="entry name" value="Nucleotide_cyclase"/>
</dbReference>
<gene>
    <name evidence="11" type="ORF">SAMN02745716_1366</name>
</gene>
<dbReference type="Pfam" id="PF00563">
    <property type="entry name" value="EAL"/>
    <property type="match status" value="1"/>
</dbReference>
<feature type="compositionally biased region" description="Basic and acidic residues" evidence="6">
    <location>
        <begin position="517"/>
        <end position="533"/>
    </location>
</feature>
<dbReference type="Pfam" id="PF08448">
    <property type="entry name" value="PAS_4"/>
    <property type="match status" value="1"/>
</dbReference>
<evidence type="ECO:0000256" key="4">
    <source>
        <dbReference type="ARBA" id="ARBA00022989"/>
    </source>
</evidence>
<feature type="region of interest" description="Disordered" evidence="6">
    <location>
        <begin position="517"/>
        <end position="536"/>
    </location>
</feature>